<protein>
    <recommendedName>
        <fullName evidence="9 10">D-alanyl-D-alanine dipeptidase</fullName>
        <shortName evidence="9 10">D-Ala-D-Ala dipeptidase</shortName>
        <ecNumber evidence="9 10">3.4.13.22</ecNumber>
    </recommendedName>
</protein>
<dbReference type="PANTHER" id="PTHR43126">
    <property type="entry name" value="D-ALANYL-D-ALANINE DIPEPTIDASE"/>
    <property type="match status" value="1"/>
</dbReference>
<evidence type="ECO:0000256" key="3">
    <source>
        <dbReference type="ARBA" id="ARBA00022723"/>
    </source>
</evidence>
<dbReference type="InterPro" id="IPR009045">
    <property type="entry name" value="Zn_M74/Hedgehog-like"/>
</dbReference>
<evidence type="ECO:0000256" key="9">
    <source>
        <dbReference type="HAMAP-Rule" id="MF_01924"/>
    </source>
</evidence>
<keyword evidence="8 10" id="KW-0961">Cell wall biogenesis/degradation</keyword>
<feature type="binding site" evidence="9">
    <location>
        <position position="136"/>
    </location>
    <ligand>
        <name>Zn(2+)</name>
        <dbReference type="ChEBI" id="CHEBI:29105"/>
        <note>catalytic</note>
    </ligand>
</feature>
<evidence type="ECO:0000256" key="6">
    <source>
        <dbReference type="ARBA" id="ARBA00022997"/>
    </source>
</evidence>
<dbReference type="STRING" id="1802438.A2571_01170"/>
<keyword evidence="7 9" id="KW-0482">Metalloprotease</keyword>
<comment type="similarity">
    <text evidence="9 10">Belongs to the peptidase M15D family.</text>
</comment>
<dbReference type="PIRSF" id="PIRSF026671">
    <property type="entry name" value="AA_dipeptidase"/>
    <property type="match status" value="1"/>
</dbReference>
<keyword evidence="4 9" id="KW-0378">Hydrolase</keyword>
<comment type="cofactor">
    <cofactor evidence="9">
        <name>Zn(2+)</name>
        <dbReference type="ChEBI" id="CHEBI:29105"/>
    </cofactor>
    <text evidence="9">Binds 1 zinc ion per subunit.</text>
</comment>
<comment type="catalytic activity">
    <reaction evidence="1 9 10">
        <text>D-alanyl-D-alanine + H2O = 2 D-alanine</text>
        <dbReference type="Rhea" id="RHEA:20661"/>
        <dbReference type="ChEBI" id="CHEBI:15377"/>
        <dbReference type="ChEBI" id="CHEBI:57416"/>
        <dbReference type="ChEBI" id="CHEBI:57822"/>
        <dbReference type="EC" id="3.4.13.22"/>
    </reaction>
</comment>
<dbReference type="GO" id="GO:0006508">
    <property type="term" value="P:proteolysis"/>
    <property type="evidence" value="ECO:0007669"/>
    <property type="project" value="UniProtKB-KW"/>
</dbReference>
<dbReference type="EC" id="3.4.13.22" evidence="9 10"/>
<feature type="site" description="Transition state stabilizer" evidence="9">
    <location>
        <position position="85"/>
    </location>
</feature>
<dbReference type="GO" id="GO:0008270">
    <property type="term" value="F:zinc ion binding"/>
    <property type="evidence" value="ECO:0007669"/>
    <property type="project" value="UniProtKB-UniRule"/>
</dbReference>
<organism evidence="11 12">
    <name type="scientific">Candidatus Vogelbacteria bacterium RIFOXYD1_FULL_44_32</name>
    <dbReference type="NCBI Taxonomy" id="1802438"/>
    <lineage>
        <taxon>Bacteria</taxon>
        <taxon>Candidatus Vogeliibacteriota</taxon>
    </lineage>
</organism>
<accession>A0A1G2QEE9</accession>
<evidence type="ECO:0000256" key="7">
    <source>
        <dbReference type="ARBA" id="ARBA00023049"/>
    </source>
</evidence>
<dbReference type="Pfam" id="PF01427">
    <property type="entry name" value="Peptidase_M15"/>
    <property type="match status" value="1"/>
</dbReference>
<feature type="binding site" evidence="9">
    <location>
        <position position="129"/>
    </location>
    <ligand>
        <name>Zn(2+)</name>
        <dbReference type="ChEBI" id="CHEBI:29105"/>
        <note>catalytic</note>
    </ligand>
</feature>
<keyword evidence="3 9" id="KW-0479">Metal-binding</keyword>
<dbReference type="Gene3D" id="3.30.1380.10">
    <property type="match status" value="1"/>
</dbReference>
<comment type="function">
    <text evidence="9 10">Catalyzes hydrolysis of the D-alanyl-D-alanine dipeptide.</text>
</comment>
<dbReference type="EMBL" id="MHTJ01000002">
    <property type="protein sequence ID" value="OHA58970.1"/>
    <property type="molecule type" value="Genomic_DNA"/>
</dbReference>
<dbReference type="GO" id="GO:0008237">
    <property type="term" value="F:metallopeptidase activity"/>
    <property type="evidence" value="ECO:0007669"/>
    <property type="project" value="UniProtKB-KW"/>
</dbReference>
<keyword evidence="5 9" id="KW-0862">Zinc</keyword>
<dbReference type="GO" id="GO:0071555">
    <property type="term" value="P:cell wall organization"/>
    <property type="evidence" value="ECO:0007669"/>
    <property type="project" value="UniProtKB-KW"/>
</dbReference>
<reference evidence="11 12" key="1">
    <citation type="journal article" date="2016" name="Nat. Commun.">
        <title>Thousands of microbial genomes shed light on interconnected biogeochemical processes in an aquifer system.</title>
        <authorList>
            <person name="Anantharaman K."/>
            <person name="Brown C.T."/>
            <person name="Hug L.A."/>
            <person name="Sharon I."/>
            <person name="Castelle C.J."/>
            <person name="Probst A.J."/>
            <person name="Thomas B.C."/>
            <person name="Singh A."/>
            <person name="Wilkins M.J."/>
            <person name="Karaoz U."/>
            <person name="Brodie E.L."/>
            <person name="Williams K.H."/>
            <person name="Hubbard S.S."/>
            <person name="Banfield J.F."/>
        </authorList>
    </citation>
    <scope>NUCLEOTIDE SEQUENCE [LARGE SCALE GENOMIC DNA]</scope>
</reference>
<dbReference type="InterPro" id="IPR000755">
    <property type="entry name" value="A_A_dipeptidase"/>
</dbReference>
<keyword evidence="2 9" id="KW-0645">Protease</keyword>
<feature type="binding site" evidence="9">
    <location>
        <position position="197"/>
    </location>
    <ligand>
        <name>Zn(2+)</name>
        <dbReference type="ChEBI" id="CHEBI:29105"/>
        <note>catalytic</note>
    </ligand>
</feature>
<evidence type="ECO:0000256" key="4">
    <source>
        <dbReference type="ARBA" id="ARBA00022801"/>
    </source>
</evidence>
<dbReference type="Proteomes" id="UP000177043">
    <property type="component" value="Unassembled WGS sequence"/>
</dbReference>
<dbReference type="AlphaFoldDB" id="A0A1G2QEE9"/>
<evidence type="ECO:0000313" key="11">
    <source>
        <dbReference type="EMBL" id="OHA58970.1"/>
    </source>
</evidence>
<keyword evidence="6 9" id="KW-0224">Dipeptidase</keyword>
<evidence type="ECO:0000256" key="8">
    <source>
        <dbReference type="ARBA" id="ARBA00023316"/>
    </source>
</evidence>
<evidence type="ECO:0000256" key="5">
    <source>
        <dbReference type="ARBA" id="ARBA00022833"/>
    </source>
</evidence>
<evidence type="ECO:0000256" key="1">
    <source>
        <dbReference type="ARBA" id="ARBA00001362"/>
    </source>
</evidence>
<comment type="caution">
    <text evidence="11">The sequence shown here is derived from an EMBL/GenBank/DDBJ whole genome shotgun (WGS) entry which is preliminary data.</text>
</comment>
<dbReference type="SUPFAM" id="SSF55166">
    <property type="entry name" value="Hedgehog/DD-peptidase"/>
    <property type="match status" value="1"/>
</dbReference>
<sequence>MDVTNLEKFFYTLSQLKKVQVKDNGEKLVNIKSIDPSILIETPKDNIPYTGDAIFIREMVAKKLKLIQKKLNDQGLGLKITDGYRPIEVQASYWEWRIKKDKQEHPELSEEALENFSIKFTAKPEYAYHTTGGAVDLTIIDFKTEKELNMGTPVDHFSEKAYSHYAKLSKEVLSNRRLLFKYMENYKFYNFPSEWWHFSYGTLDWAIYYKKPCAIYKSIKFQVAV</sequence>
<dbReference type="GO" id="GO:0160237">
    <property type="term" value="F:D-Ala-D-Ala dipeptidase activity"/>
    <property type="evidence" value="ECO:0007669"/>
    <property type="project" value="UniProtKB-EC"/>
</dbReference>
<gene>
    <name evidence="11" type="ORF">A2571_01170</name>
</gene>
<evidence type="ECO:0000256" key="2">
    <source>
        <dbReference type="ARBA" id="ARBA00022670"/>
    </source>
</evidence>
<feature type="active site" description="Proton donor/acceptor" evidence="9">
    <location>
        <position position="194"/>
    </location>
</feature>
<dbReference type="HAMAP" id="MF_01924">
    <property type="entry name" value="A_A_dipeptidase"/>
    <property type="match status" value="1"/>
</dbReference>
<name>A0A1G2QEE9_9BACT</name>
<evidence type="ECO:0000313" key="12">
    <source>
        <dbReference type="Proteomes" id="UP000177043"/>
    </source>
</evidence>
<evidence type="ECO:0000256" key="10">
    <source>
        <dbReference type="PIRNR" id="PIRNR026671"/>
    </source>
</evidence>
<proteinExistence type="inferred from homology"/>